<dbReference type="InterPro" id="IPR036388">
    <property type="entry name" value="WH-like_DNA-bd_sf"/>
</dbReference>
<dbReference type="EMBL" id="CP040946">
    <property type="protein sequence ID" value="QDC45040.1"/>
    <property type="molecule type" value="Genomic_DNA"/>
</dbReference>
<dbReference type="NCBIfam" id="TIGR02937">
    <property type="entry name" value="sigma70-ECF"/>
    <property type="match status" value="1"/>
</dbReference>
<dbReference type="InterPro" id="IPR013325">
    <property type="entry name" value="RNA_pol_sigma_r2"/>
</dbReference>
<name>A0A5B8CVC3_9PROT</name>
<evidence type="ECO:0000256" key="4">
    <source>
        <dbReference type="ARBA" id="ARBA00023163"/>
    </source>
</evidence>
<evidence type="ECO:0000256" key="3">
    <source>
        <dbReference type="ARBA" id="ARBA00023082"/>
    </source>
</evidence>
<keyword evidence="3" id="KW-0731">Sigma factor</keyword>
<dbReference type="GO" id="GO:0003677">
    <property type="term" value="F:DNA binding"/>
    <property type="evidence" value="ECO:0007669"/>
    <property type="project" value="InterPro"/>
</dbReference>
<sequence>MRVTNTTANEMVSQLYVHHHGWIFNFLRRKLGCTQEAADLTQDTFIKVMCKDDLRDMAQPRAYITHIAHGVMVNHVRRKEIEKAYLASISDHPEPEYYSPETKAIMLETLFLIDEMLDGLNAKVKSAFLMSQLEDLSHMEIAQALGVSVSSVRKYIANALLHVLRHRA</sequence>
<dbReference type="SUPFAM" id="SSF88946">
    <property type="entry name" value="Sigma2 domain of RNA polymerase sigma factors"/>
    <property type="match status" value="1"/>
</dbReference>
<dbReference type="Pfam" id="PF08281">
    <property type="entry name" value="Sigma70_r4_2"/>
    <property type="match status" value="1"/>
</dbReference>
<dbReference type="InterPro" id="IPR013249">
    <property type="entry name" value="RNA_pol_sigma70_r4_t2"/>
</dbReference>
<dbReference type="InterPro" id="IPR014284">
    <property type="entry name" value="RNA_pol_sigma-70_dom"/>
</dbReference>
<dbReference type="PANTHER" id="PTHR43133:SF63">
    <property type="entry name" value="RNA POLYMERASE SIGMA FACTOR FECI-RELATED"/>
    <property type="match status" value="1"/>
</dbReference>
<dbReference type="Gene3D" id="1.10.1740.10">
    <property type="match status" value="1"/>
</dbReference>
<feature type="domain" description="RNA polymerase sigma factor 70 region 4 type 2" evidence="6">
    <location>
        <begin position="112"/>
        <end position="162"/>
    </location>
</feature>
<keyword evidence="2" id="KW-0805">Transcription regulation</keyword>
<feature type="domain" description="RNA polymerase sigma-70 region 2" evidence="5">
    <location>
        <begin position="15"/>
        <end position="79"/>
    </location>
</feature>
<evidence type="ECO:0000256" key="2">
    <source>
        <dbReference type="ARBA" id="ARBA00023015"/>
    </source>
</evidence>
<proteinExistence type="inferred from homology"/>
<dbReference type="Proteomes" id="UP000311008">
    <property type="component" value="Chromosome"/>
</dbReference>
<dbReference type="OrthoDB" id="8536462at2"/>
<reference evidence="8" key="1">
    <citation type="journal article" date="2019" name="ISME J.">
        <title>Evolution in action: habitat transition from sediment to the pelagial leads to genome streamlining in Methylophilaceae.</title>
        <authorList>
            <person name="Salcher M."/>
            <person name="Schaefle D."/>
            <person name="Kaspar M."/>
            <person name="Neuenschwander S.M."/>
            <person name="Ghai R."/>
        </authorList>
    </citation>
    <scope>NUCLEOTIDE SEQUENCE [LARGE SCALE GENOMIC DNA]</scope>
    <source>
        <strain evidence="8">MMS-M-51</strain>
    </source>
</reference>
<evidence type="ECO:0000313" key="8">
    <source>
        <dbReference type="Proteomes" id="UP000311008"/>
    </source>
</evidence>
<dbReference type="Gene3D" id="1.10.10.10">
    <property type="entry name" value="Winged helix-like DNA-binding domain superfamily/Winged helix DNA-binding domain"/>
    <property type="match status" value="1"/>
</dbReference>
<dbReference type="RefSeq" id="WP_140004365.1">
    <property type="nucleotide sequence ID" value="NZ_CP040946.1"/>
</dbReference>
<keyword evidence="4" id="KW-0804">Transcription</keyword>
<keyword evidence="8" id="KW-1185">Reference proteome</keyword>
<evidence type="ECO:0000259" key="6">
    <source>
        <dbReference type="Pfam" id="PF08281"/>
    </source>
</evidence>
<comment type="similarity">
    <text evidence="1">Belongs to the sigma-70 factor family. ECF subfamily.</text>
</comment>
<dbReference type="KEGG" id="mmec:FIU01_11255"/>
<dbReference type="CDD" id="cd06171">
    <property type="entry name" value="Sigma70_r4"/>
    <property type="match status" value="1"/>
</dbReference>
<organism evidence="7 8">
    <name type="scientific">Methylophilus medardicus</name>
    <dbReference type="NCBI Taxonomy" id="2588534"/>
    <lineage>
        <taxon>Bacteria</taxon>
        <taxon>Pseudomonadati</taxon>
        <taxon>Pseudomonadota</taxon>
        <taxon>Betaproteobacteria</taxon>
        <taxon>Nitrosomonadales</taxon>
        <taxon>Methylophilaceae</taxon>
        <taxon>Methylophilus</taxon>
    </lineage>
</organism>
<protein>
    <submittedName>
        <fullName evidence="7">Sigma-70 family RNA polymerase sigma factor</fullName>
    </submittedName>
</protein>
<evidence type="ECO:0000313" key="7">
    <source>
        <dbReference type="EMBL" id="QDC45040.1"/>
    </source>
</evidence>
<dbReference type="GO" id="GO:0016987">
    <property type="term" value="F:sigma factor activity"/>
    <property type="evidence" value="ECO:0007669"/>
    <property type="project" value="UniProtKB-KW"/>
</dbReference>
<dbReference type="PANTHER" id="PTHR43133">
    <property type="entry name" value="RNA POLYMERASE ECF-TYPE SIGMA FACTO"/>
    <property type="match status" value="1"/>
</dbReference>
<dbReference type="Pfam" id="PF04542">
    <property type="entry name" value="Sigma70_r2"/>
    <property type="match status" value="1"/>
</dbReference>
<gene>
    <name evidence="7" type="ORF">FIU01_11255</name>
</gene>
<evidence type="ECO:0000256" key="1">
    <source>
        <dbReference type="ARBA" id="ARBA00010641"/>
    </source>
</evidence>
<dbReference type="InterPro" id="IPR007627">
    <property type="entry name" value="RNA_pol_sigma70_r2"/>
</dbReference>
<dbReference type="SUPFAM" id="SSF88659">
    <property type="entry name" value="Sigma3 and sigma4 domains of RNA polymerase sigma factors"/>
    <property type="match status" value="1"/>
</dbReference>
<dbReference type="GO" id="GO:0006352">
    <property type="term" value="P:DNA-templated transcription initiation"/>
    <property type="evidence" value="ECO:0007669"/>
    <property type="project" value="InterPro"/>
</dbReference>
<dbReference type="InterPro" id="IPR039425">
    <property type="entry name" value="RNA_pol_sigma-70-like"/>
</dbReference>
<dbReference type="InterPro" id="IPR013324">
    <property type="entry name" value="RNA_pol_sigma_r3/r4-like"/>
</dbReference>
<evidence type="ECO:0000259" key="5">
    <source>
        <dbReference type="Pfam" id="PF04542"/>
    </source>
</evidence>
<dbReference type="AlphaFoldDB" id="A0A5B8CVC3"/>
<accession>A0A5B8CVC3</accession>